<evidence type="ECO:0000313" key="5">
    <source>
        <dbReference type="Proteomes" id="UP001153076"/>
    </source>
</evidence>
<comment type="caution">
    <text evidence="4">The sequence shown here is derived from an EMBL/GenBank/DDBJ whole genome shotgun (WGS) entry which is preliminary data.</text>
</comment>
<dbReference type="PANTHER" id="PTHR19308:SF9">
    <property type="entry name" value="OS07G0185200 PROTEIN"/>
    <property type="match status" value="1"/>
</dbReference>
<feature type="domain" description="START" evidence="3">
    <location>
        <begin position="181"/>
        <end position="445"/>
    </location>
</feature>
<proteinExistence type="predicted"/>
<feature type="region of interest" description="Disordered" evidence="1">
    <location>
        <begin position="464"/>
        <end position="491"/>
    </location>
</feature>
<dbReference type="OrthoDB" id="1295045at2759"/>
<evidence type="ECO:0000256" key="2">
    <source>
        <dbReference type="SAM" id="Phobius"/>
    </source>
</evidence>
<name>A0A9Q1QMH4_9CARY</name>
<keyword evidence="5" id="KW-1185">Reference proteome</keyword>
<reference evidence="4" key="1">
    <citation type="submission" date="2022-04" db="EMBL/GenBank/DDBJ databases">
        <title>Carnegiea gigantea Genome sequencing and assembly v2.</title>
        <authorList>
            <person name="Copetti D."/>
            <person name="Sanderson M.J."/>
            <person name="Burquez A."/>
            <person name="Wojciechowski M.F."/>
        </authorList>
    </citation>
    <scope>NUCLEOTIDE SEQUENCE</scope>
    <source>
        <strain evidence="4">SGP5-SGP5p</strain>
        <tissue evidence="4">Aerial part</tissue>
    </source>
</reference>
<accession>A0A9Q1QMH4</accession>
<dbReference type="GO" id="GO:0008289">
    <property type="term" value="F:lipid binding"/>
    <property type="evidence" value="ECO:0007669"/>
    <property type="project" value="InterPro"/>
</dbReference>
<evidence type="ECO:0000259" key="3">
    <source>
        <dbReference type="PROSITE" id="PS50848"/>
    </source>
</evidence>
<protein>
    <recommendedName>
        <fullName evidence="3">START domain-containing protein</fullName>
    </recommendedName>
</protein>
<feature type="compositionally biased region" description="Low complexity" evidence="1">
    <location>
        <begin position="105"/>
        <end position="117"/>
    </location>
</feature>
<dbReference type="AlphaFoldDB" id="A0A9Q1QMH4"/>
<dbReference type="GO" id="GO:0005737">
    <property type="term" value="C:cytoplasm"/>
    <property type="evidence" value="ECO:0007669"/>
    <property type="project" value="UniProtKB-ARBA"/>
</dbReference>
<keyword evidence="2" id="KW-0812">Transmembrane</keyword>
<dbReference type="PROSITE" id="PS50848">
    <property type="entry name" value="START"/>
    <property type="match status" value="1"/>
</dbReference>
<gene>
    <name evidence="4" type="ORF">Cgig2_031771</name>
</gene>
<dbReference type="Gene3D" id="3.30.530.20">
    <property type="match status" value="2"/>
</dbReference>
<keyword evidence="2" id="KW-0472">Membrane</keyword>
<organism evidence="4 5">
    <name type="scientific">Carnegiea gigantea</name>
    <dbReference type="NCBI Taxonomy" id="171969"/>
    <lineage>
        <taxon>Eukaryota</taxon>
        <taxon>Viridiplantae</taxon>
        <taxon>Streptophyta</taxon>
        <taxon>Embryophyta</taxon>
        <taxon>Tracheophyta</taxon>
        <taxon>Spermatophyta</taxon>
        <taxon>Magnoliopsida</taxon>
        <taxon>eudicotyledons</taxon>
        <taxon>Gunneridae</taxon>
        <taxon>Pentapetalae</taxon>
        <taxon>Caryophyllales</taxon>
        <taxon>Cactineae</taxon>
        <taxon>Cactaceae</taxon>
        <taxon>Cactoideae</taxon>
        <taxon>Echinocereeae</taxon>
        <taxon>Carnegiea</taxon>
    </lineage>
</organism>
<evidence type="ECO:0000256" key="1">
    <source>
        <dbReference type="SAM" id="MobiDB-lite"/>
    </source>
</evidence>
<feature type="transmembrane region" description="Helical" evidence="2">
    <location>
        <begin position="78"/>
        <end position="95"/>
    </location>
</feature>
<feature type="region of interest" description="Disordered" evidence="1">
    <location>
        <begin position="101"/>
        <end position="120"/>
    </location>
</feature>
<dbReference type="SUPFAM" id="SSF55961">
    <property type="entry name" value="Bet v1-like"/>
    <property type="match status" value="1"/>
</dbReference>
<dbReference type="Proteomes" id="UP001153076">
    <property type="component" value="Unassembled WGS sequence"/>
</dbReference>
<feature type="transmembrane region" description="Helical" evidence="2">
    <location>
        <begin position="23"/>
        <end position="47"/>
    </location>
</feature>
<dbReference type="InterPro" id="IPR002913">
    <property type="entry name" value="START_lipid-bd_dom"/>
</dbReference>
<sequence>MEGGGGLLDLMEFINQPAIIETFVDILLCAVPIWLAVMIGLVIGWSWRPRWTSLLYLGLRSKVRFIWTAPPGFGARRLWFAFTALSAVSILRTLWSSLRGKPKQSLKSDSSSSSSDSGIDDDAVSEISEIYLISLAFSKECMRLGLLNDHRSSNQEQTVVTENDLDHFLYLLDGKDGEISWQSMMERNTPNMAYQAWRYDPENGPTIYRSRTVFEDATAELVRDFFWDDEFRPKWDPMLIYFKILEEYPRTGAMIVHWIKKFPFFCSDREYIIGRRIWEAGKAFYCITKSMVTKVRNPHGEIVNWRSKAGFALLSLLDNDLQFFTGAGSNDCGVVLLAGYAAVLEILNSSWNWKGIESWRDNITAVQYPSLPKRDKPRRVEHYFSSWAIKPVQSLKGGGNMTACEVTLIHYEDMGIPKDVAKLGVRHGMWGTVKKLHAGMRAYQTARKSEASLSRSALMARITTKTSLGDDTGGQGESSEEEMSRNSDTTMSKKQGLDWRLVAIGGAAVLCALHTGALGKALMIGAAGRRAARG</sequence>
<dbReference type="InterPro" id="IPR023393">
    <property type="entry name" value="START-like_dom_sf"/>
</dbReference>
<keyword evidence="2" id="KW-1133">Transmembrane helix</keyword>
<evidence type="ECO:0000313" key="4">
    <source>
        <dbReference type="EMBL" id="KAJ8447717.1"/>
    </source>
</evidence>
<dbReference type="CDD" id="cd08870">
    <property type="entry name" value="START_STARD2_7-like"/>
    <property type="match status" value="1"/>
</dbReference>
<dbReference type="InterPro" id="IPR051213">
    <property type="entry name" value="START_lipid_transfer"/>
</dbReference>
<dbReference type="EMBL" id="JAKOGI010000036">
    <property type="protein sequence ID" value="KAJ8447717.1"/>
    <property type="molecule type" value="Genomic_DNA"/>
</dbReference>
<dbReference type="PANTHER" id="PTHR19308">
    <property type="entry name" value="PHOSPHATIDYLCHOLINE TRANSFER PROTEIN"/>
    <property type="match status" value="1"/>
</dbReference>